<sequence>MGHIKRSIVLVLFTQLLGYSEPKTIVFNSYSSEPAHQPESSRNVTSERQQIAGSAHRQEASESSGRGFSSSGGGGVPSFPFSIHPDFLSKPVQVARPSAGYKTPKYIVYPSYSQNTPNSVPYYNAPVGKINTIWLGEGGGLVTLPFPLVMGKMELFRIQLL</sequence>
<dbReference type="AlphaFoldDB" id="A0A182TKW6"/>
<dbReference type="EnsemblMetazoa" id="AMEC004174-RA">
    <property type="protein sequence ID" value="AMEC004174-PA"/>
    <property type="gene ID" value="AMEC004174"/>
</dbReference>
<accession>A0A182TKW6</accession>
<organism evidence="3 4">
    <name type="scientific">Anopheles melas</name>
    <dbReference type="NCBI Taxonomy" id="34690"/>
    <lineage>
        <taxon>Eukaryota</taxon>
        <taxon>Metazoa</taxon>
        <taxon>Ecdysozoa</taxon>
        <taxon>Arthropoda</taxon>
        <taxon>Hexapoda</taxon>
        <taxon>Insecta</taxon>
        <taxon>Pterygota</taxon>
        <taxon>Neoptera</taxon>
        <taxon>Endopterygota</taxon>
        <taxon>Diptera</taxon>
        <taxon>Nematocera</taxon>
        <taxon>Culicoidea</taxon>
        <taxon>Culicidae</taxon>
        <taxon>Anophelinae</taxon>
        <taxon>Anopheles</taxon>
    </lineage>
</organism>
<evidence type="ECO:0000256" key="1">
    <source>
        <dbReference type="SAM" id="MobiDB-lite"/>
    </source>
</evidence>
<keyword evidence="2" id="KW-0732">Signal</keyword>
<protein>
    <submittedName>
        <fullName evidence="3">Uncharacterized protein</fullName>
    </submittedName>
</protein>
<reference evidence="3" key="2">
    <citation type="submission" date="2020-05" db="UniProtKB">
        <authorList>
            <consortium name="EnsemblMetazoa"/>
        </authorList>
    </citation>
    <scope>IDENTIFICATION</scope>
    <source>
        <strain evidence="3">CM1001059</strain>
    </source>
</reference>
<feature type="chain" id="PRO_5008136969" evidence="2">
    <location>
        <begin position="23"/>
        <end position="161"/>
    </location>
</feature>
<dbReference type="STRING" id="34690.A0A182TKW6"/>
<name>A0A182TKW6_9DIPT</name>
<keyword evidence="4" id="KW-1185">Reference proteome</keyword>
<feature type="compositionally biased region" description="Polar residues" evidence="1">
    <location>
        <begin position="31"/>
        <end position="52"/>
    </location>
</feature>
<dbReference type="VEuPathDB" id="VectorBase:AMEC004174"/>
<feature type="signal peptide" evidence="2">
    <location>
        <begin position="1"/>
        <end position="22"/>
    </location>
</feature>
<evidence type="ECO:0000256" key="2">
    <source>
        <dbReference type="SAM" id="SignalP"/>
    </source>
</evidence>
<dbReference type="Proteomes" id="UP000075902">
    <property type="component" value="Unassembled WGS sequence"/>
</dbReference>
<reference evidence="4" key="1">
    <citation type="submission" date="2014-01" db="EMBL/GenBank/DDBJ databases">
        <title>The Genome Sequence of Anopheles melas CM1001059_A (V2).</title>
        <authorList>
            <consortium name="The Broad Institute Genomics Platform"/>
            <person name="Neafsey D.E."/>
            <person name="Besansky N."/>
            <person name="Howell P."/>
            <person name="Walton C."/>
            <person name="Young S.K."/>
            <person name="Zeng Q."/>
            <person name="Gargeya S."/>
            <person name="Fitzgerald M."/>
            <person name="Haas B."/>
            <person name="Abouelleil A."/>
            <person name="Allen A.W."/>
            <person name="Alvarado L."/>
            <person name="Arachchi H.M."/>
            <person name="Berlin A.M."/>
            <person name="Chapman S.B."/>
            <person name="Gainer-Dewar J."/>
            <person name="Goldberg J."/>
            <person name="Griggs A."/>
            <person name="Gujja S."/>
            <person name="Hansen M."/>
            <person name="Howarth C."/>
            <person name="Imamovic A."/>
            <person name="Ireland A."/>
            <person name="Larimer J."/>
            <person name="McCowan C."/>
            <person name="Murphy C."/>
            <person name="Pearson M."/>
            <person name="Poon T.W."/>
            <person name="Priest M."/>
            <person name="Roberts A."/>
            <person name="Saif S."/>
            <person name="Shea T."/>
            <person name="Sisk P."/>
            <person name="Sykes S."/>
            <person name="Wortman J."/>
            <person name="Nusbaum C."/>
            <person name="Birren B."/>
        </authorList>
    </citation>
    <scope>NUCLEOTIDE SEQUENCE [LARGE SCALE GENOMIC DNA]</scope>
    <source>
        <strain evidence="4">CM1001059</strain>
    </source>
</reference>
<evidence type="ECO:0000313" key="3">
    <source>
        <dbReference type="EnsemblMetazoa" id="AMEC004174-PA"/>
    </source>
</evidence>
<proteinExistence type="predicted"/>
<feature type="region of interest" description="Disordered" evidence="1">
    <location>
        <begin position="31"/>
        <end position="77"/>
    </location>
</feature>
<evidence type="ECO:0000313" key="4">
    <source>
        <dbReference type="Proteomes" id="UP000075902"/>
    </source>
</evidence>